<organism evidence="2 3">
    <name type="scientific">Polaribacter filamentus</name>
    <dbReference type="NCBI Taxonomy" id="53483"/>
    <lineage>
        <taxon>Bacteria</taxon>
        <taxon>Pseudomonadati</taxon>
        <taxon>Bacteroidota</taxon>
        <taxon>Flavobacteriia</taxon>
        <taxon>Flavobacteriales</taxon>
        <taxon>Flavobacteriaceae</taxon>
    </lineage>
</organism>
<dbReference type="EMBL" id="MQUA01000013">
    <property type="protein sequence ID" value="PQB07574.1"/>
    <property type="molecule type" value="Genomic_DNA"/>
</dbReference>
<keyword evidence="3" id="KW-1185">Reference proteome</keyword>
<dbReference type="AlphaFoldDB" id="A0A2S7KY30"/>
<dbReference type="Proteomes" id="UP000239522">
    <property type="component" value="Unassembled WGS sequence"/>
</dbReference>
<proteinExistence type="predicted"/>
<comment type="caution">
    <text evidence="2">The sequence shown here is derived from an EMBL/GenBank/DDBJ whole genome shotgun (WGS) entry which is preliminary data.</text>
</comment>
<protein>
    <submittedName>
        <fullName evidence="2">Uncharacterized protein</fullName>
    </submittedName>
</protein>
<name>A0A2S7KY30_9FLAO</name>
<evidence type="ECO:0000313" key="3">
    <source>
        <dbReference type="Proteomes" id="UP000239522"/>
    </source>
</evidence>
<evidence type="ECO:0000256" key="1">
    <source>
        <dbReference type="SAM" id="MobiDB-lite"/>
    </source>
</evidence>
<dbReference type="RefSeq" id="WP_104809783.1">
    <property type="nucleotide sequence ID" value="NZ_MQUA01000013.1"/>
</dbReference>
<evidence type="ECO:0000313" key="2">
    <source>
        <dbReference type="EMBL" id="PQB07574.1"/>
    </source>
</evidence>
<dbReference type="OrthoDB" id="1367260at2"/>
<sequence>MRDPFTNEEFNPKRNNQKFENSKNRIKFHNTRANQLRVEKAFVDRPLNNNLKILNDIMADKDNETFHKEFLKGKGFNFTIYNSTCKTEGTTGYCIYNFIIIYNSSNVKIIRSN</sequence>
<feature type="region of interest" description="Disordered" evidence="1">
    <location>
        <begin position="1"/>
        <end position="26"/>
    </location>
</feature>
<gene>
    <name evidence="2" type="ORF">BST83_10690</name>
</gene>
<reference evidence="2 3" key="1">
    <citation type="submission" date="2016-11" db="EMBL/GenBank/DDBJ databases">
        <title>Trade-off between light-utilization and light-protection in marine flavobacteria.</title>
        <authorList>
            <person name="Kumagai Y."/>
        </authorList>
    </citation>
    <scope>NUCLEOTIDE SEQUENCE [LARGE SCALE GENOMIC DNA]</scope>
    <source>
        <strain evidence="2 3">ATCC 700397</strain>
    </source>
</reference>
<accession>A0A2S7KY30</accession>